<dbReference type="SUPFAM" id="SSF55729">
    <property type="entry name" value="Acyl-CoA N-acyltransferases (Nat)"/>
    <property type="match status" value="1"/>
</dbReference>
<dbReference type="Gene3D" id="3.40.630.30">
    <property type="match status" value="1"/>
</dbReference>
<reference evidence="3" key="1">
    <citation type="submission" date="2018-05" db="EMBL/GenBank/DDBJ databases">
        <title>Luteimonas pekinense sp. nov., isolated from human Meibomian gland secretions, Beijing, China.</title>
        <authorList>
            <person name="Wen T."/>
            <person name="Bai H."/>
            <person name="Lv H."/>
        </authorList>
    </citation>
    <scope>NUCLEOTIDE SEQUENCE [LARGE SCALE GENOMIC DNA]</scope>
    <source>
        <strain evidence="3">83-4</strain>
    </source>
</reference>
<gene>
    <name evidence="2" type="ORF">DCD74_04865</name>
</gene>
<dbReference type="PANTHER" id="PTHR31435:SF9">
    <property type="entry name" value="PROTEIN NATD1"/>
    <property type="match status" value="1"/>
</dbReference>
<dbReference type="InterPro" id="IPR016181">
    <property type="entry name" value="Acyl_CoA_acyltransferase"/>
</dbReference>
<evidence type="ECO:0000313" key="2">
    <source>
        <dbReference type="EMBL" id="AXA84116.1"/>
    </source>
</evidence>
<dbReference type="EMBL" id="CP029556">
    <property type="protein sequence ID" value="AXA84116.1"/>
    <property type="molecule type" value="Genomic_DNA"/>
</dbReference>
<name>A0A344J506_9GAMM</name>
<dbReference type="InterPro" id="IPR045057">
    <property type="entry name" value="Gcn5-rel_NAT"/>
</dbReference>
<proteinExistence type="predicted"/>
<evidence type="ECO:0000259" key="1">
    <source>
        <dbReference type="PROSITE" id="PS51729"/>
    </source>
</evidence>
<accession>A0A344J506</accession>
<dbReference type="OrthoDB" id="9813275at2"/>
<dbReference type="PANTHER" id="PTHR31435">
    <property type="entry name" value="PROTEIN NATD1"/>
    <property type="match status" value="1"/>
</dbReference>
<dbReference type="KEGG" id="lue:DCD74_04865"/>
<organism evidence="2 3">
    <name type="scientific">Solilutibacter oculi</name>
    <dbReference type="NCBI Taxonomy" id="2698682"/>
    <lineage>
        <taxon>Bacteria</taxon>
        <taxon>Pseudomonadati</taxon>
        <taxon>Pseudomonadota</taxon>
        <taxon>Gammaproteobacteria</taxon>
        <taxon>Lysobacterales</taxon>
        <taxon>Lysobacteraceae</taxon>
        <taxon>Solilutibacter</taxon>
    </lineage>
</organism>
<dbReference type="RefSeq" id="WP_112926329.1">
    <property type="nucleotide sequence ID" value="NZ_CP029556.1"/>
</dbReference>
<dbReference type="Proteomes" id="UP000251842">
    <property type="component" value="Chromosome"/>
</dbReference>
<feature type="domain" description="N-acetyltransferase" evidence="1">
    <location>
        <begin position="6"/>
        <end position="91"/>
    </location>
</feature>
<sequence>MSTDIQHDSAHKRFITTVDGHQAYVEYERQGGVMTITHTIVPSAIGGRGIASDLVRQAMDHARADGLRVEPACSYADAWLRKHPDYADLRN</sequence>
<keyword evidence="2" id="KW-0808">Transferase</keyword>
<keyword evidence="3" id="KW-1185">Reference proteome</keyword>
<dbReference type="GO" id="GO:0016740">
    <property type="term" value="F:transferase activity"/>
    <property type="evidence" value="ECO:0007669"/>
    <property type="project" value="UniProtKB-KW"/>
</dbReference>
<evidence type="ECO:0000313" key="3">
    <source>
        <dbReference type="Proteomes" id="UP000251842"/>
    </source>
</evidence>
<dbReference type="AlphaFoldDB" id="A0A344J506"/>
<dbReference type="Pfam" id="PF14542">
    <property type="entry name" value="Acetyltransf_CG"/>
    <property type="match status" value="1"/>
</dbReference>
<dbReference type="PROSITE" id="PS51729">
    <property type="entry name" value="GNAT_YJDJ"/>
    <property type="match status" value="1"/>
</dbReference>
<protein>
    <submittedName>
        <fullName evidence="2">GNAT family N-acetyltransferase</fullName>
    </submittedName>
</protein>
<dbReference type="InterPro" id="IPR031165">
    <property type="entry name" value="GNAT_YJDJ"/>
</dbReference>